<keyword evidence="1" id="KW-0732">Signal</keyword>
<feature type="signal peptide" evidence="1">
    <location>
        <begin position="1"/>
        <end position="20"/>
    </location>
</feature>
<keyword evidence="4" id="KW-1185">Reference proteome</keyword>
<dbReference type="OrthoDB" id="9784513at2"/>
<dbReference type="InterPro" id="IPR001763">
    <property type="entry name" value="Rhodanese-like_dom"/>
</dbReference>
<name>A0A3B0M7U0_9RHOB</name>
<dbReference type="Pfam" id="PF00581">
    <property type="entry name" value="Rhodanese"/>
    <property type="match status" value="1"/>
</dbReference>
<dbReference type="CDD" id="cd00158">
    <property type="entry name" value="RHOD"/>
    <property type="match status" value="1"/>
</dbReference>
<proteinExistence type="predicted"/>
<evidence type="ECO:0000313" key="4">
    <source>
        <dbReference type="Proteomes" id="UP000272908"/>
    </source>
</evidence>
<dbReference type="Proteomes" id="UP000272908">
    <property type="component" value="Unassembled WGS sequence"/>
</dbReference>
<evidence type="ECO:0000313" key="3">
    <source>
        <dbReference type="EMBL" id="SUZ31470.1"/>
    </source>
</evidence>
<reference evidence="4" key="1">
    <citation type="submission" date="2018-08" db="EMBL/GenBank/DDBJ databases">
        <authorList>
            <person name="Rodrigo-Torres L."/>
            <person name="Arahal R. D."/>
            <person name="Lucena T."/>
        </authorList>
    </citation>
    <scope>NUCLEOTIDE SEQUENCE [LARGE SCALE GENOMIC DNA]</scope>
    <source>
        <strain evidence="4">CECT 7235</strain>
    </source>
</reference>
<dbReference type="PROSITE" id="PS50206">
    <property type="entry name" value="RHODANESE_3"/>
    <property type="match status" value="1"/>
</dbReference>
<accession>A0A3B0M7U0</accession>
<organism evidence="3 4">
    <name type="scientific">Roseinatronobacter ekhonensis</name>
    <dbReference type="NCBI Taxonomy" id="254356"/>
    <lineage>
        <taxon>Bacteria</taxon>
        <taxon>Pseudomonadati</taxon>
        <taxon>Pseudomonadota</taxon>
        <taxon>Alphaproteobacteria</taxon>
        <taxon>Rhodobacterales</taxon>
        <taxon>Paracoccaceae</taxon>
        <taxon>Roseinatronobacter</taxon>
    </lineage>
</organism>
<dbReference type="AlphaFoldDB" id="A0A3B0M7U0"/>
<evidence type="ECO:0000256" key="1">
    <source>
        <dbReference type="SAM" id="SignalP"/>
    </source>
</evidence>
<gene>
    <name evidence="3" type="ORF">ROE7235_01216</name>
</gene>
<evidence type="ECO:0000259" key="2">
    <source>
        <dbReference type="PROSITE" id="PS50206"/>
    </source>
</evidence>
<dbReference type="RefSeq" id="WP_121093752.1">
    <property type="nucleotide sequence ID" value="NZ_UIHC01000008.1"/>
</dbReference>
<dbReference type="Gene3D" id="3.40.250.10">
    <property type="entry name" value="Rhodanese-like domain"/>
    <property type="match status" value="1"/>
</dbReference>
<feature type="chain" id="PRO_5017327949" description="Rhodanese domain-containing protein" evidence="1">
    <location>
        <begin position="21"/>
        <end position="199"/>
    </location>
</feature>
<protein>
    <recommendedName>
        <fullName evidence="2">Rhodanese domain-containing protein</fullName>
    </recommendedName>
</protein>
<sequence length="199" mass="21363">MTRIATMTAFAALLAAPALAEGVNITPDMASVTVTTPSGPVVITREQDESAVIEGEFARIARPCPEFCVQPMSPAEGVRTVGELDVLAALQDENTLVVDGRVRPDWQTGTIPGAVNMPYTEMADELHELGCEPDFEGFICDADVVPDLVMFCNGPWCGQSPAAIRRIIDAGYPVEKIAYYRWGMQGWRMLGLTVAGGEG</sequence>
<dbReference type="SUPFAM" id="SSF52821">
    <property type="entry name" value="Rhodanese/Cell cycle control phosphatase"/>
    <property type="match status" value="1"/>
</dbReference>
<dbReference type="EMBL" id="UIHC01000008">
    <property type="protein sequence ID" value="SUZ31470.1"/>
    <property type="molecule type" value="Genomic_DNA"/>
</dbReference>
<feature type="domain" description="Rhodanese" evidence="2">
    <location>
        <begin position="91"/>
        <end position="196"/>
    </location>
</feature>
<dbReference type="InterPro" id="IPR036873">
    <property type="entry name" value="Rhodanese-like_dom_sf"/>
</dbReference>
<dbReference type="SMART" id="SM00450">
    <property type="entry name" value="RHOD"/>
    <property type="match status" value="1"/>
</dbReference>